<evidence type="ECO:0000313" key="1">
    <source>
        <dbReference type="EMBL" id="PWZ29565.1"/>
    </source>
</evidence>
<reference evidence="1 2" key="1">
    <citation type="journal article" date="2018" name="Nat. Genet.">
        <title>Extensive intraspecific gene order and gene structural variations between Mo17 and other maize genomes.</title>
        <authorList>
            <person name="Sun S."/>
            <person name="Zhou Y."/>
            <person name="Chen J."/>
            <person name="Shi J."/>
            <person name="Zhao H."/>
            <person name="Zhao H."/>
            <person name="Song W."/>
            <person name="Zhang M."/>
            <person name="Cui Y."/>
            <person name="Dong X."/>
            <person name="Liu H."/>
            <person name="Ma X."/>
            <person name="Jiao Y."/>
            <person name="Wang B."/>
            <person name="Wei X."/>
            <person name="Stein J.C."/>
            <person name="Glaubitz J.C."/>
            <person name="Lu F."/>
            <person name="Yu G."/>
            <person name="Liang C."/>
            <person name="Fengler K."/>
            <person name="Li B."/>
            <person name="Rafalski A."/>
            <person name="Schnable P.S."/>
            <person name="Ware D.H."/>
            <person name="Buckler E.S."/>
            <person name="Lai J."/>
        </authorList>
    </citation>
    <scope>NUCLEOTIDE SEQUENCE [LARGE SCALE GENOMIC DNA]</scope>
    <source>
        <strain evidence="2">cv. Missouri 17</strain>
        <tissue evidence="1">Seedling</tissue>
    </source>
</reference>
<dbReference type="ExpressionAtlas" id="A0A3L6F8T5">
    <property type="expression patterns" value="baseline and differential"/>
</dbReference>
<dbReference type="InterPro" id="IPR015421">
    <property type="entry name" value="PyrdxlP-dep_Trfase_major"/>
</dbReference>
<sequence>MWKRRRKVAPFKKEAHTDKVNGLPERKITASFSSRESCNKDVPIVHVDMHNYSLDEKIRMTLKAHIVEKTDESTSELLGCLPVIACYAKLMTEVIVPLSATLATEEVFESFESDSKFMALLHDHSYTVYGSYSNLDADHMKLKEEATNQQCSGCRATPHLWTTSVCVSNLFSTKKLFKQKDRIEKDGTVMRLSGGGHNCFQDSDEARLTFKRKFWKKAMEIDDLCGNDGAWWGIKGYMRDNFNHSNKVTSQKEHF</sequence>
<name>A0A3L6F8T5_MAIZE</name>
<accession>A0A3L6F8T5</accession>
<dbReference type="PANTHER" id="PTHR36362">
    <property type="entry name" value="DNA-DIRECTED RNA POLYMERASE SUBUNIT BETA"/>
    <property type="match status" value="1"/>
</dbReference>
<dbReference type="Proteomes" id="UP000251960">
    <property type="component" value="Chromosome 4"/>
</dbReference>
<dbReference type="GO" id="GO:0008483">
    <property type="term" value="F:transaminase activity"/>
    <property type="evidence" value="ECO:0007669"/>
    <property type="project" value="UniProtKB-KW"/>
</dbReference>
<dbReference type="PANTHER" id="PTHR36362:SF1">
    <property type="entry name" value="DNA-DIRECTED RNA POLYMERASE SUBUNIT BETA"/>
    <property type="match status" value="1"/>
</dbReference>
<protein>
    <submittedName>
        <fullName evidence="1">Bifunctional dethiobiotin synthetase/7,8-diamino-pelargonic acid aminotransferase, mitochondrial</fullName>
    </submittedName>
</protein>
<organism evidence="1 2">
    <name type="scientific">Zea mays</name>
    <name type="common">Maize</name>
    <dbReference type="NCBI Taxonomy" id="4577"/>
    <lineage>
        <taxon>Eukaryota</taxon>
        <taxon>Viridiplantae</taxon>
        <taxon>Streptophyta</taxon>
        <taxon>Embryophyta</taxon>
        <taxon>Tracheophyta</taxon>
        <taxon>Spermatophyta</taxon>
        <taxon>Magnoliopsida</taxon>
        <taxon>Liliopsida</taxon>
        <taxon>Poales</taxon>
        <taxon>Poaceae</taxon>
        <taxon>PACMAD clade</taxon>
        <taxon>Panicoideae</taxon>
        <taxon>Andropogonodae</taxon>
        <taxon>Andropogoneae</taxon>
        <taxon>Tripsacinae</taxon>
        <taxon>Zea</taxon>
    </lineage>
</organism>
<gene>
    <name evidence="1" type="primary">BIO3-BIO1_0</name>
    <name evidence="1" type="ORF">Zm00014a_009070</name>
</gene>
<dbReference type="AlphaFoldDB" id="A0A3L6F8T5"/>
<keyword evidence="1" id="KW-0032">Aminotransferase</keyword>
<dbReference type="Gene3D" id="3.40.640.10">
    <property type="entry name" value="Type I PLP-dependent aspartate aminotransferase-like (Major domain)"/>
    <property type="match status" value="1"/>
</dbReference>
<keyword evidence="1" id="KW-0808">Transferase</keyword>
<dbReference type="EMBL" id="NCVQ01000005">
    <property type="protein sequence ID" value="PWZ29565.1"/>
    <property type="molecule type" value="Genomic_DNA"/>
</dbReference>
<evidence type="ECO:0000313" key="2">
    <source>
        <dbReference type="Proteomes" id="UP000251960"/>
    </source>
</evidence>
<proteinExistence type="predicted"/>
<comment type="caution">
    <text evidence="1">The sequence shown here is derived from an EMBL/GenBank/DDBJ whole genome shotgun (WGS) entry which is preliminary data.</text>
</comment>